<evidence type="ECO:0000313" key="1">
    <source>
        <dbReference type="EMBL" id="MDQ0103685.1"/>
    </source>
</evidence>
<name>A0ABT9TPT9_PAENI</name>
<dbReference type="Proteomes" id="UP001244563">
    <property type="component" value="Unassembled WGS sequence"/>
</dbReference>
<gene>
    <name evidence="1" type="ORF">J2T10_003350</name>
</gene>
<reference evidence="1 2" key="1">
    <citation type="submission" date="2023-07" db="EMBL/GenBank/DDBJ databases">
        <title>Sorghum-associated microbial communities from plants grown in Nebraska, USA.</title>
        <authorList>
            <person name="Schachtman D."/>
        </authorList>
    </citation>
    <scope>NUCLEOTIDE SEQUENCE [LARGE SCALE GENOMIC DNA]</scope>
    <source>
        <strain evidence="1 2">CC523</strain>
    </source>
</reference>
<dbReference type="RefSeq" id="WP_306878937.1">
    <property type="nucleotide sequence ID" value="NZ_JAUSSW010000010.1"/>
</dbReference>
<accession>A0ABT9TPT9</accession>
<protein>
    <submittedName>
        <fullName evidence="1">Uncharacterized protein</fullName>
    </submittedName>
</protein>
<comment type="caution">
    <text evidence="1">The sequence shown here is derived from an EMBL/GenBank/DDBJ whole genome shotgun (WGS) entry which is preliminary data.</text>
</comment>
<keyword evidence="2" id="KW-1185">Reference proteome</keyword>
<proteinExistence type="predicted"/>
<dbReference type="EMBL" id="JAUSSW010000010">
    <property type="protein sequence ID" value="MDQ0103685.1"/>
    <property type="molecule type" value="Genomic_DNA"/>
</dbReference>
<evidence type="ECO:0000313" key="2">
    <source>
        <dbReference type="Proteomes" id="UP001244563"/>
    </source>
</evidence>
<sequence length="73" mass="7761">MLEIEAEDSVLQSAALAQPFMTDGEPDLNGPMSVTSDPVNAGHVLITKIQNDLVDQLPGASVDIADRNVERLS</sequence>
<organism evidence="1 2">
    <name type="scientific">Paenarthrobacter nicotinovorans</name>
    <name type="common">Arthrobacter nicotinovorans</name>
    <dbReference type="NCBI Taxonomy" id="29320"/>
    <lineage>
        <taxon>Bacteria</taxon>
        <taxon>Bacillati</taxon>
        <taxon>Actinomycetota</taxon>
        <taxon>Actinomycetes</taxon>
        <taxon>Micrococcales</taxon>
        <taxon>Micrococcaceae</taxon>
        <taxon>Paenarthrobacter</taxon>
    </lineage>
</organism>